<feature type="domain" description="S-adenosyl-l-methionine hydroxide adenosyltransferase N-terminal" evidence="4">
    <location>
        <begin position="28"/>
        <end position="177"/>
    </location>
</feature>
<dbReference type="PANTHER" id="PTHR35092:SF1">
    <property type="entry name" value="CHLORINASE MJ1651"/>
    <property type="match status" value="1"/>
</dbReference>
<dbReference type="Gene3D" id="3.40.50.10790">
    <property type="entry name" value="S-adenosyl-l-methionine hydroxide adenosyltransferase, N-terminal"/>
    <property type="match status" value="1"/>
</dbReference>
<comment type="similarity">
    <text evidence="2">Belongs to the SAM hydrolase / SAM-dependent halogenase family.</text>
</comment>
<proteinExistence type="inferred from homology"/>
<dbReference type="InterPro" id="IPR046470">
    <property type="entry name" value="SAM_HAT_C"/>
</dbReference>
<keyword evidence="7" id="KW-1185">Reference proteome</keyword>
<protein>
    <submittedName>
        <fullName evidence="6">Acetolactate synthase</fullName>
    </submittedName>
</protein>
<dbReference type="AlphaFoldDB" id="A0A290QCL1"/>
<feature type="domain" description="S-adenosyl-l-methionine hydroxide adenosyltransferase C-terminal" evidence="5">
    <location>
        <begin position="201"/>
        <end position="294"/>
    </location>
</feature>
<dbReference type="EMBL" id="CP023344">
    <property type="protein sequence ID" value="ATC66193.1"/>
    <property type="molecule type" value="Genomic_DNA"/>
</dbReference>
<feature type="chain" id="PRO_5012606384" evidence="3">
    <location>
        <begin position="24"/>
        <end position="302"/>
    </location>
</feature>
<dbReference type="Pfam" id="PF20257">
    <property type="entry name" value="SAM_HAT_C"/>
    <property type="match status" value="1"/>
</dbReference>
<keyword evidence="1" id="KW-0949">S-adenosyl-L-methionine</keyword>
<dbReference type="SUPFAM" id="SSF101852">
    <property type="entry name" value="Bacterial fluorinating enzyme, C-terminal domain"/>
    <property type="match status" value="1"/>
</dbReference>
<evidence type="ECO:0000313" key="6">
    <source>
        <dbReference type="EMBL" id="ATC66193.1"/>
    </source>
</evidence>
<dbReference type="Proteomes" id="UP000217265">
    <property type="component" value="Chromosome"/>
</dbReference>
<evidence type="ECO:0000313" key="7">
    <source>
        <dbReference type="Proteomes" id="UP000217265"/>
    </source>
</evidence>
<dbReference type="KEGG" id="vbh:CMV30_15880"/>
<sequence length="302" mass="32699">MKYVKTILMLVAVWAAGLTTVRAETRALVLQTDFGTKDGAVAAMRGVAFGVSARLPIFDLSHENTPYDIWEAAYRLNQTAAFWPGGTVFVSVVDPGVGTERKSVVLKTKSGHFFVGPDNGSWTLVAESLGVEAVRQIDETRHRRAGPERSYTFHGRDIYAFVGARLAAGVVTFEEIGPELEAAVVTLPYEKARVEGGVAIGTIPALDFQYGNVWTNIDEGTFAKLSPKFGDVFTVTIAKDGKRVFSGEVPYVKTFGDVAEEKPLVYLNSLLNVAFALNMGDFAKTHGVASGAAWSVKIKKKN</sequence>
<dbReference type="InterPro" id="IPR023227">
    <property type="entry name" value="SAM_OH_AdoTrfase_C_sf"/>
</dbReference>
<dbReference type="InterPro" id="IPR002747">
    <property type="entry name" value="SAM_OH_AdoTrfase"/>
</dbReference>
<evidence type="ECO:0000256" key="2">
    <source>
        <dbReference type="ARBA" id="ARBA00024035"/>
    </source>
</evidence>
<evidence type="ECO:0000259" key="5">
    <source>
        <dbReference type="Pfam" id="PF20257"/>
    </source>
</evidence>
<dbReference type="PIRSF" id="PIRSF006779">
    <property type="entry name" value="UCP006779"/>
    <property type="match status" value="1"/>
</dbReference>
<dbReference type="PANTHER" id="PTHR35092">
    <property type="entry name" value="CHLORINASE MJ1651"/>
    <property type="match status" value="1"/>
</dbReference>
<dbReference type="OrthoDB" id="9792195at2"/>
<dbReference type="Pfam" id="PF01887">
    <property type="entry name" value="SAM_HAT_N"/>
    <property type="match status" value="1"/>
</dbReference>
<gene>
    <name evidence="6" type="ORF">CMV30_15880</name>
</gene>
<feature type="signal peptide" evidence="3">
    <location>
        <begin position="1"/>
        <end position="23"/>
    </location>
</feature>
<dbReference type="RefSeq" id="WP_096057820.1">
    <property type="nucleotide sequence ID" value="NZ_CP023344.1"/>
</dbReference>
<keyword evidence="3" id="KW-0732">Signal</keyword>
<evidence type="ECO:0000259" key="4">
    <source>
        <dbReference type="Pfam" id="PF01887"/>
    </source>
</evidence>
<organism evidence="6 7">
    <name type="scientific">Nibricoccus aquaticus</name>
    <dbReference type="NCBI Taxonomy" id="2576891"/>
    <lineage>
        <taxon>Bacteria</taxon>
        <taxon>Pseudomonadati</taxon>
        <taxon>Verrucomicrobiota</taxon>
        <taxon>Opitutia</taxon>
        <taxon>Opitutales</taxon>
        <taxon>Opitutaceae</taxon>
        <taxon>Nibricoccus</taxon>
    </lineage>
</organism>
<accession>A0A290QCL1</accession>
<evidence type="ECO:0000256" key="1">
    <source>
        <dbReference type="ARBA" id="ARBA00022691"/>
    </source>
</evidence>
<reference evidence="6 7" key="1">
    <citation type="submission" date="2017-09" db="EMBL/GenBank/DDBJ databases">
        <title>Complete genome sequence of Verrucomicrobial strain HZ-65, isolated from freshwater.</title>
        <authorList>
            <person name="Choi A."/>
        </authorList>
    </citation>
    <scope>NUCLEOTIDE SEQUENCE [LARGE SCALE GENOMIC DNA]</scope>
    <source>
        <strain evidence="6 7">HZ-65</strain>
    </source>
</reference>
<dbReference type="InterPro" id="IPR046469">
    <property type="entry name" value="SAM_HAT_N"/>
</dbReference>
<dbReference type="SUPFAM" id="SSF102522">
    <property type="entry name" value="Bacterial fluorinating enzyme, N-terminal domain"/>
    <property type="match status" value="1"/>
</dbReference>
<dbReference type="InterPro" id="IPR023228">
    <property type="entry name" value="SAM_OH_AdoTrfase_N_sf"/>
</dbReference>
<dbReference type="Gene3D" id="2.40.30.90">
    <property type="entry name" value="Bacterial fluorinating enzyme like"/>
    <property type="match status" value="1"/>
</dbReference>
<name>A0A290QCL1_9BACT</name>
<evidence type="ECO:0000256" key="3">
    <source>
        <dbReference type="SAM" id="SignalP"/>
    </source>
</evidence>